<proteinExistence type="predicted"/>
<accession>A0A815AFA2</accession>
<dbReference type="SUPFAM" id="SSF51905">
    <property type="entry name" value="FAD/NAD(P)-binding domain"/>
    <property type="match status" value="1"/>
</dbReference>
<reference evidence="2" key="1">
    <citation type="submission" date="2021-02" db="EMBL/GenBank/DDBJ databases">
        <authorList>
            <person name="Nowell W R."/>
        </authorList>
    </citation>
    <scope>NUCLEOTIDE SEQUENCE</scope>
</reference>
<keyword evidence="1" id="KW-1133">Transmembrane helix</keyword>
<sequence>MGPNTHENQLHFDIIIVGTGFGGLYALHKFRDHLKLRARVFEKECGVGNPHPHPQAIYSHNLWTILQWQQQD</sequence>
<dbReference type="InterPro" id="IPR036188">
    <property type="entry name" value="FAD/NAD-bd_sf"/>
</dbReference>
<dbReference type="Gene3D" id="3.50.50.60">
    <property type="entry name" value="FAD/NAD(P)-binding domain"/>
    <property type="match status" value="1"/>
</dbReference>
<evidence type="ECO:0000313" key="2">
    <source>
        <dbReference type="EMBL" id="CAF1255895.1"/>
    </source>
</evidence>
<dbReference type="EMBL" id="CAJNOJ010000216">
    <property type="protein sequence ID" value="CAF1300579.1"/>
    <property type="molecule type" value="Genomic_DNA"/>
</dbReference>
<keyword evidence="1" id="KW-0472">Membrane</keyword>
<dbReference type="EMBL" id="CAJNOR010002159">
    <property type="protein sequence ID" value="CAF1255895.1"/>
    <property type="molecule type" value="Genomic_DNA"/>
</dbReference>
<comment type="caution">
    <text evidence="2">The sequence shown here is derived from an EMBL/GenBank/DDBJ whole genome shotgun (WGS) entry which is preliminary data.</text>
</comment>
<evidence type="ECO:0008006" key="5">
    <source>
        <dbReference type="Google" id="ProtNLM"/>
    </source>
</evidence>
<gene>
    <name evidence="3" type="ORF">EDS130_LOCUS30582</name>
    <name evidence="2" type="ORF">XAT740_LOCUS26512</name>
</gene>
<evidence type="ECO:0000256" key="1">
    <source>
        <dbReference type="SAM" id="Phobius"/>
    </source>
</evidence>
<evidence type="ECO:0000313" key="3">
    <source>
        <dbReference type="EMBL" id="CAF1300579.1"/>
    </source>
</evidence>
<dbReference type="AlphaFoldDB" id="A0A815AFA2"/>
<protein>
    <recommendedName>
        <fullName evidence="5">FAD/NAD(P)-binding domain-containing protein</fullName>
    </recommendedName>
</protein>
<dbReference type="Proteomes" id="UP000663852">
    <property type="component" value="Unassembled WGS sequence"/>
</dbReference>
<keyword evidence="1" id="KW-0812">Transmembrane</keyword>
<name>A0A815AFA2_ADIRI</name>
<evidence type="ECO:0000313" key="4">
    <source>
        <dbReference type="Proteomes" id="UP000663828"/>
    </source>
</evidence>
<dbReference type="OrthoDB" id="66881at2759"/>
<feature type="transmembrane region" description="Helical" evidence="1">
    <location>
        <begin position="12"/>
        <end position="30"/>
    </location>
</feature>
<keyword evidence="4" id="KW-1185">Reference proteome</keyword>
<dbReference type="Proteomes" id="UP000663828">
    <property type="component" value="Unassembled WGS sequence"/>
</dbReference>
<organism evidence="2 4">
    <name type="scientific">Adineta ricciae</name>
    <name type="common">Rotifer</name>
    <dbReference type="NCBI Taxonomy" id="249248"/>
    <lineage>
        <taxon>Eukaryota</taxon>
        <taxon>Metazoa</taxon>
        <taxon>Spiralia</taxon>
        <taxon>Gnathifera</taxon>
        <taxon>Rotifera</taxon>
        <taxon>Eurotatoria</taxon>
        <taxon>Bdelloidea</taxon>
        <taxon>Adinetida</taxon>
        <taxon>Adinetidae</taxon>
        <taxon>Adineta</taxon>
    </lineage>
</organism>